<dbReference type="EMBL" id="FUWW01000034">
    <property type="protein sequence ID" value="SJZ83498.1"/>
    <property type="molecule type" value="Genomic_DNA"/>
</dbReference>
<keyword evidence="2" id="KW-1185">Reference proteome</keyword>
<accession>A0A1T4NXH4</accession>
<name>A0A1T4NXH4_9FIRM</name>
<reference evidence="1 2" key="1">
    <citation type="submission" date="2017-02" db="EMBL/GenBank/DDBJ databases">
        <authorList>
            <person name="Peterson S.W."/>
        </authorList>
    </citation>
    <scope>NUCLEOTIDE SEQUENCE [LARGE SCALE GENOMIC DNA]</scope>
    <source>
        <strain evidence="1 2">ATCC 51222</strain>
    </source>
</reference>
<sequence length="466" mass="53857">MEKFYELLKEYIAEQGVPIYQIAKETGINRTLIQNVISGKKKFPKGRLNALLNSTYFTAEQIKSLCDAFFKEEYDEEKPAFFDYCNYCLNTKFTEDLQKNVHISLGEYKNDATFLNGKKDILSAIYTTVNSSENSIFISDFDFNQTEINRIVYNACKSKKFNEFYHYTKYTDNEKDNVQIIFNSIAYAKEDCITYINDRKDFSLLFPEFIMCGDSTVMYDSEVENGIIIKNAELCDYIIHMNEKVRLNAKADVAVFHNAFEYMYHLDVISDKKEYSNIISFDNHICSVGVNREIIDDIATDQIKSTAQVFQQLEAHFDLLIESPQDNIDSMVISYEGLMDFVNTGKIYDFPSGLAKNLKPKHRADILSAILKTCSNVFISNPKYTTFDEIHLNAEACKNQLLISYSKDDNNSELDLGIQVVFISENTELIESFSSYLKYTMLSEKTFTAEYSKKFIQKQIEILQAE</sequence>
<evidence type="ECO:0000313" key="2">
    <source>
        <dbReference type="Proteomes" id="UP000190657"/>
    </source>
</evidence>
<dbReference type="RefSeq" id="WP_078769127.1">
    <property type="nucleotide sequence ID" value="NZ_FUWW01000034.1"/>
</dbReference>
<dbReference type="AlphaFoldDB" id="A0A1T4NXH4"/>
<organism evidence="1 2">
    <name type="scientific">Eubacterium coprostanoligenes</name>
    <dbReference type="NCBI Taxonomy" id="290054"/>
    <lineage>
        <taxon>Bacteria</taxon>
        <taxon>Bacillati</taxon>
        <taxon>Bacillota</taxon>
        <taxon>Clostridia</taxon>
        <taxon>Eubacteriales</taxon>
        <taxon>Eubacteriaceae</taxon>
        <taxon>Eubacterium</taxon>
    </lineage>
</organism>
<proteinExistence type="predicted"/>
<dbReference type="OrthoDB" id="1776793at2"/>
<gene>
    <name evidence="1" type="ORF">SAMN02745114_01714</name>
</gene>
<protein>
    <submittedName>
        <fullName evidence="1">Uncharacterized protein</fullName>
    </submittedName>
</protein>
<dbReference type="Proteomes" id="UP000190657">
    <property type="component" value="Unassembled WGS sequence"/>
</dbReference>
<dbReference type="STRING" id="290054.SAMN02745114_01714"/>
<evidence type="ECO:0000313" key="1">
    <source>
        <dbReference type="EMBL" id="SJZ83498.1"/>
    </source>
</evidence>